<dbReference type="EMBL" id="BMYT01000002">
    <property type="protein sequence ID" value="GGX09670.1"/>
    <property type="molecule type" value="Genomic_DNA"/>
</dbReference>
<reference evidence="2" key="1">
    <citation type="journal article" date="2019" name="Int. J. Syst. Evol. Microbiol.">
        <title>The Global Catalogue of Microorganisms (GCM) 10K type strain sequencing project: providing services to taxonomists for standard genome sequencing and annotation.</title>
        <authorList>
            <consortium name="The Broad Institute Genomics Platform"/>
            <consortium name="The Broad Institute Genome Sequencing Center for Infectious Disease"/>
            <person name="Wu L."/>
            <person name="Ma J."/>
        </authorList>
    </citation>
    <scope>NUCLEOTIDE SEQUENCE [LARGE SCALE GENOMIC DNA]</scope>
    <source>
        <strain evidence="2">KCTC 23916</strain>
    </source>
</reference>
<keyword evidence="2" id="KW-1185">Reference proteome</keyword>
<organism evidence="1 2">
    <name type="scientific">Undibacterium macrobrachii</name>
    <dbReference type="NCBI Taxonomy" id="1119058"/>
    <lineage>
        <taxon>Bacteria</taxon>
        <taxon>Pseudomonadati</taxon>
        <taxon>Pseudomonadota</taxon>
        <taxon>Betaproteobacteria</taxon>
        <taxon>Burkholderiales</taxon>
        <taxon>Oxalobacteraceae</taxon>
        <taxon>Undibacterium</taxon>
    </lineage>
</organism>
<comment type="caution">
    <text evidence="1">The sequence shown here is derived from an EMBL/GenBank/DDBJ whole genome shotgun (WGS) entry which is preliminary data.</text>
</comment>
<name>A0ABQ2XBU7_9BURK</name>
<evidence type="ECO:0000313" key="1">
    <source>
        <dbReference type="EMBL" id="GGX09670.1"/>
    </source>
</evidence>
<protein>
    <submittedName>
        <fullName evidence="1">Uncharacterized protein</fullName>
    </submittedName>
</protein>
<gene>
    <name evidence="1" type="ORF">GCM10011282_14870</name>
</gene>
<dbReference type="Proteomes" id="UP000620127">
    <property type="component" value="Unassembled WGS sequence"/>
</dbReference>
<sequence>MAMTVDMIPTEIIQVGTFHKGEVPNVAGRNWFALMVNGERAELKTGTPTIKTMFDSMKWLSCLDKGVEIYCGGTDFLKIDLTRFLYHSLAELNRLKE</sequence>
<accession>A0ABQ2XBU7</accession>
<proteinExistence type="predicted"/>
<evidence type="ECO:0000313" key="2">
    <source>
        <dbReference type="Proteomes" id="UP000620127"/>
    </source>
</evidence>